<keyword evidence="16" id="KW-1133">Transmembrane helix</keyword>
<feature type="region of interest" description="Disordered" evidence="19">
    <location>
        <begin position="85"/>
        <end position="135"/>
    </location>
</feature>
<comment type="subcellular location">
    <subcellularLocation>
        <location evidence="3">Membrane</location>
    </subcellularLocation>
    <subcellularLocation>
        <location evidence="2">Plastid</location>
        <location evidence="2">Chloroplast</location>
    </subcellularLocation>
</comment>
<dbReference type="FunFam" id="1.20.58.760:FF:000001">
    <property type="entry name" value="ATP-dependent zinc metalloprotease FtsH"/>
    <property type="match status" value="1"/>
</dbReference>
<accession>A0AAW1S6K7</accession>
<dbReference type="GO" id="GO:0046872">
    <property type="term" value="F:metal ion binding"/>
    <property type="evidence" value="ECO:0007669"/>
    <property type="project" value="UniProtKB-KW"/>
</dbReference>
<dbReference type="InterPro" id="IPR003959">
    <property type="entry name" value="ATPase_AAA_core"/>
</dbReference>
<proteinExistence type="inferred from homology"/>
<keyword evidence="18" id="KW-0472">Membrane</keyword>
<keyword evidence="14" id="KW-0067">ATP-binding</keyword>
<evidence type="ECO:0000256" key="19">
    <source>
        <dbReference type="SAM" id="MobiDB-lite"/>
    </source>
</evidence>
<dbReference type="NCBIfam" id="TIGR01241">
    <property type="entry name" value="FtsH_fam"/>
    <property type="match status" value="1"/>
</dbReference>
<evidence type="ECO:0000256" key="3">
    <source>
        <dbReference type="ARBA" id="ARBA00004370"/>
    </source>
</evidence>
<keyword evidence="13" id="KW-0862">Zinc</keyword>
<dbReference type="CDD" id="cd19501">
    <property type="entry name" value="RecA-like_FtsH"/>
    <property type="match status" value="1"/>
</dbReference>
<dbReference type="FunFam" id="1.10.8.60:FF:000001">
    <property type="entry name" value="ATP-dependent zinc metalloprotease FtsH"/>
    <property type="match status" value="1"/>
</dbReference>
<comment type="similarity">
    <text evidence="5">In the N-terminal section; belongs to the AAA ATPase family.</text>
</comment>
<evidence type="ECO:0000256" key="8">
    <source>
        <dbReference type="ARBA" id="ARBA00022670"/>
    </source>
</evidence>
<dbReference type="GO" id="GO:0016887">
    <property type="term" value="F:ATP hydrolysis activity"/>
    <property type="evidence" value="ECO:0007669"/>
    <property type="project" value="InterPro"/>
</dbReference>
<keyword evidence="17" id="KW-0482">Metalloprotease</keyword>
<dbReference type="GO" id="GO:0004222">
    <property type="term" value="F:metalloendopeptidase activity"/>
    <property type="evidence" value="ECO:0007669"/>
    <property type="project" value="InterPro"/>
</dbReference>
<feature type="compositionally biased region" description="Polar residues" evidence="19">
    <location>
        <begin position="906"/>
        <end position="915"/>
    </location>
</feature>
<evidence type="ECO:0000256" key="15">
    <source>
        <dbReference type="ARBA" id="ARBA00022946"/>
    </source>
</evidence>
<evidence type="ECO:0000256" key="12">
    <source>
        <dbReference type="ARBA" id="ARBA00022801"/>
    </source>
</evidence>
<keyword evidence="8" id="KW-0645">Protease</keyword>
<protein>
    <recommendedName>
        <fullName evidence="20">AAA+ ATPase domain-containing protein</fullName>
    </recommendedName>
</protein>
<evidence type="ECO:0000256" key="10">
    <source>
        <dbReference type="ARBA" id="ARBA00022723"/>
    </source>
</evidence>
<evidence type="ECO:0000259" key="20">
    <source>
        <dbReference type="SMART" id="SM00382"/>
    </source>
</evidence>
<dbReference type="InterPro" id="IPR005936">
    <property type="entry name" value="FtsH"/>
</dbReference>
<keyword evidence="9" id="KW-0812">Transmembrane</keyword>
<dbReference type="Gene3D" id="3.30.720.210">
    <property type="match status" value="1"/>
</dbReference>
<dbReference type="PANTHER" id="PTHR23076">
    <property type="entry name" value="METALLOPROTEASE M41 FTSH"/>
    <property type="match status" value="1"/>
</dbReference>
<evidence type="ECO:0000256" key="9">
    <source>
        <dbReference type="ARBA" id="ARBA00022692"/>
    </source>
</evidence>
<organism evidence="21 22">
    <name type="scientific">Apatococcus lobatus</name>
    <dbReference type="NCBI Taxonomy" id="904363"/>
    <lineage>
        <taxon>Eukaryota</taxon>
        <taxon>Viridiplantae</taxon>
        <taxon>Chlorophyta</taxon>
        <taxon>core chlorophytes</taxon>
        <taxon>Trebouxiophyceae</taxon>
        <taxon>Chlorellales</taxon>
        <taxon>Chlorellaceae</taxon>
        <taxon>Apatococcus</taxon>
    </lineage>
</organism>
<dbReference type="Gene3D" id="1.20.58.760">
    <property type="entry name" value="Peptidase M41"/>
    <property type="match status" value="1"/>
</dbReference>
<keyword evidence="12" id="KW-0378">Hydrolase</keyword>
<comment type="similarity">
    <text evidence="4">In the C-terminal section; belongs to the peptidase M41 family.</text>
</comment>
<dbReference type="FunFam" id="3.30.720.210:FF:000003">
    <property type="entry name" value="ATP-dependent zinc metalloprotease FTSH, chloroplastic"/>
    <property type="match status" value="1"/>
</dbReference>
<dbReference type="SMART" id="SM00382">
    <property type="entry name" value="AAA"/>
    <property type="match status" value="1"/>
</dbReference>
<evidence type="ECO:0000313" key="21">
    <source>
        <dbReference type="EMBL" id="KAK9841522.1"/>
    </source>
</evidence>
<dbReference type="PROSITE" id="PS00674">
    <property type="entry name" value="AAA"/>
    <property type="match status" value="1"/>
</dbReference>
<dbReference type="GO" id="GO:0009535">
    <property type="term" value="C:chloroplast thylakoid membrane"/>
    <property type="evidence" value="ECO:0007669"/>
    <property type="project" value="TreeGrafter"/>
</dbReference>
<dbReference type="GO" id="GO:0003729">
    <property type="term" value="F:mRNA binding"/>
    <property type="evidence" value="ECO:0007669"/>
    <property type="project" value="UniProtKB-ARBA"/>
</dbReference>
<evidence type="ECO:0000256" key="13">
    <source>
        <dbReference type="ARBA" id="ARBA00022833"/>
    </source>
</evidence>
<evidence type="ECO:0000256" key="6">
    <source>
        <dbReference type="ARBA" id="ARBA00022528"/>
    </source>
</evidence>
<comment type="cofactor">
    <cofactor evidence="1">
        <name>Zn(2+)</name>
        <dbReference type="ChEBI" id="CHEBI:29105"/>
    </cofactor>
</comment>
<dbReference type="Pfam" id="PF17862">
    <property type="entry name" value="AAA_lid_3"/>
    <property type="match status" value="1"/>
</dbReference>
<dbReference type="GO" id="GO:0004176">
    <property type="term" value="F:ATP-dependent peptidase activity"/>
    <property type="evidence" value="ECO:0007669"/>
    <property type="project" value="InterPro"/>
</dbReference>
<evidence type="ECO:0000256" key="17">
    <source>
        <dbReference type="ARBA" id="ARBA00023049"/>
    </source>
</evidence>
<dbReference type="SUPFAM" id="SSF140990">
    <property type="entry name" value="FtsH protease domain-like"/>
    <property type="match status" value="1"/>
</dbReference>
<feature type="compositionally biased region" description="Polar residues" evidence="19">
    <location>
        <begin position="878"/>
        <end position="888"/>
    </location>
</feature>
<evidence type="ECO:0000256" key="11">
    <source>
        <dbReference type="ARBA" id="ARBA00022741"/>
    </source>
</evidence>
<keyword evidence="11" id="KW-0547">Nucleotide-binding</keyword>
<keyword evidence="6" id="KW-0150">Chloroplast</keyword>
<dbReference type="InterPro" id="IPR041569">
    <property type="entry name" value="AAA_lid_3"/>
</dbReference>
<feature type="domain" description="AAA+ ATPase" evidence="20">
    <location>
        <begin position="302"/>
        <end position="441"/>
    </location>
</feature>
<dbReference type="Proteomes" id="UP001438707">
    <property type="component" value="Unassembled WGS sequence"/>
</dbReference>
<dbReference type="Pfam" id="PF00004">
    <property type="entry name" value="AAA"/>
    <property type="match status" value="1"/>
</dbReference>
<keyword evidence="15" id="KW-0809">Transit peptide</keyword>
<reference evidence="21 22" key="1">
    <citation type="journal article" date="2024" name="Nat. Commun.">
        <title>Phylogenomics reveals the evolutionary origins of lichenization in chlorophyte algae.</title>
        <authorList>
            <person name="Puginier C."/>
            <person name="Libourel C."/>
            <person name="Otte J."/>
            <person name="Skaloud P."/>
            <person name="Haon M."/>
            <person name="Grisel S."/>
            <person name="Petersen M."/>
            <person name="Berrin J.G."/>
            <person name="Delaux P.M."/>
            <person name="Dal Grande F."/>
            <person name="Keller J."/>
        </authorList>
    </citation>
    <scope>NUCLEOTIDE SEQUENCE [LARGE SCALE GENOMIC DNA]</scope>
    <source>
        <strain evidence="21 22">SAG 2145</strain>
    </source>
</reference>
<dbReference type="EMBL" id="JALJOS010000003">
    <property type="protein sequence ID" value="KAK9841522.1"/>
    <property type="molecule type" value="Genomic_DNA"/>
</dbReference>
<dbReference type="InterPro" id="IPR003593">
    <property type="entry name" value="AAA+_ATPase"/>
</dbReference>
<feature type="compositionally biased region" description="Polar residues" evidence="19">
    <location>
        <begin position="96"/>
        <end position="126"/>
    </location>
</feature>
<dbReference type="InterPro" id="IPR000642">
    <property type="entry name" value="Peptidase_M41"/>
</dbReference>
<evidence type="ECO:0000256" key="16">
    <source>
        <dbReference type="ARBA" id="ARBA00022989"/>
    </source>
</evidence>
<dbReference type="FunFam" id="3.40.50.300:FF:000001">
    <property type="entry name" value="ATP-dependent zinc metalloprotease FtsH"/>
    <property type="match status" value="1"/>
</dbReference>
<gene>
    <name evidence="21" type="ORF">WJX74_007210</name>
</gene>
<evidence type="ECO:0000256" key="1">
    <source>
        <dbReference type="ARBA" id="ARBA00001947"/>
    </source>
</evidence>
<sequence>MSALLQSTLSSSAVAPRSTRRFAARNAERLRANILNEPRRSRGLPVCANARQQSQQLAAELSKKLPAAGLAALLATLSVSTADVARAAESAPPPQNSTQQAQRDQSMQFPGSNSQAPAVKDNNQGRSGNGLPEGNQWRYSEFVDAVQAGKVERVRFAKDGAQLQLTAVDGRRALVTLPNDPDLVDILAKNGVDISVSEGEQQGNYVNLLGNLLFPLIAFGGLFFLFRRAGGGQGGQGGPGPMGGPMGGAMDFSKNKSKFQEVPETGITFEDVAGVEQAKLELQEVVDFLKNPDKYTQLGAKIPKGCLLVGPPGTGKTLLAKAIAGEAGVPFFSTAASEFVELFVGVGASRVRDLFEKAKAKAPCIIFIDEIDAVGRQRGAGMGGGNDEREQTINQLLSEMDGFEGNTGVIVLAATNRPDVLDSALLRPGRFDRQVTVERPDVAGRIRILKVHSRGKSLGKDVDFDRVSRRTPGFTGADLQNLMNEAAILAARRNLKEISKEEIADALERIVAGPEKKGAVMSEKKKRLVAYHEAGHALIGSLMPEYDSVQKISIVPRGAAGGLTFFAPSEERLESGLYSRSYLENQMAVALGGRVAEELIFGPEEVTTGASGDFQQVARVAKMMVTQMGFSKKLGQLSWSSGGGNPFMGNQMGQAPDCSMTTSDDIDTEVRDMVTRAYRRAKDLVSTNIHILHKLADILMEQENVDGDEFQRIVTESQAEQYLKDDAPEVEIPYTMAIPKTSEDTGAASDQQGASRSRCGESIEPSKGGIFAFKGCGGIWSSRRADKMELHWSMRWEAALAPRNEVLRHTPGQPLDLRAAAYMFELDPAAPLRVWQASGTVISIPTTAQMALEEMCTRTGQAGDDARPFLLQARPKQGKQSANKQPLANPNEEHEAKRRRLGPEQVVSSQYPEGQQRSDEPGFSTTEPAGIAPLLISPDKLQFALEHFAGVSEHQSATLAADLRQKLLQAVSVQQDPMKPRESPEPVPPALAVVERQDQVVSMWMHILCQEEAKHKIHTDTRSMLHACGQFHGQGKTTFGHQIVEGSIGYLRHLKREIQDEEQARARPGELMRLLPRLLCSINLHLNIGALEEPPPATTETGNERLARLMWDSFEKLCQDYNIVVHNEEVFKCPREVIAGIHETLGVDREHLGVQIHMDRAENIARIAAWFPNTDPQVVPEGSKLTAWEKKQRRLNLKGLDGLYGLWLLMSQAADELGVWLLLTGANLLIHLLGRRYRPIMGGPVMLSAGEDQTDGALNMAKEGDSGAADCCLIDKDGCSFCQGNNASSEDQPQCSEQQSGSTSSGELPSTAIEPSALSSNRWQLLVQLLRWVTCGVPLLLRQVMICLVQHVRAAQRPLSSICAARMQQLFIGRNALVMQHLRGGEVQCTSWQLEHGQDAPRQLFVRAALYLPLGTDILTTLSRALPNVFTDVWDGCNRSEVASPTNAASCGAAPLRLMPLVPPHELLYGELPCGIPGAYLGRSMAQAGSKASLGTAIPFLAESHLADVPVVNSKYQDIPGIKPQRKSTIGNSTAKKLQLQEHPWELMLSEAESRHQIEVLESSALGCPHPQSMGPDLFLQAGDGISRCLVIWQIKFCSQGTISMPSIQHEINRTAVQARGWTRFRSYTNVCLVYLVIGQQPEWAESQLGKMLHAPPPGSAPAPASNSKGELSIPNDLHVFIPSTQQICVLLGEKEMQAFSNLTQVQREGRQANMSGIAAQLLSPRDPSQAINA</sequence>
<keyword evidence="10" id="KW-0479">Metal-binding</keyword>
<dbReference type="InterPro" id="IPR027417">
    <property type="entry name" value="P-loop_NTPase"/>
</dbReference>
<evidence type="ECO:0000256" key="14">
    <source>
        <dbReference type="ARBA" id="ARBA00022840"/>
    </source>
</evidence>
<feature type="compositionally biased region" description="Low complexity" evidence="19">
    <location>
        <begin position="1296"/>
        <end position="1307"/>
    </location>
</feature>
<feature type="region of interest" description="Disordered" evidence="19">
    <location>
        <begin position="739"/>
        <end position="762"/>
    </location>
</feature>
<dbReference type="PANTHER" id="PTHR23076:SF113">
    <property type="entry name" value="ATP-DEPENDENT ZINC METALLOPROTEASE FTSH 1, CHLOROPLASTIC-RELATED"/>
    <property type="match status" value="1"/>
</dbReference>
<evidence type="ECO:0000256" key="5">
    <source>
        <dbReference type="ARBA" id="ARBA00010550"/>
    </source>
</evidence>
<evidence type="ECO:0000313" key="22">
    <source>
        <dbReference type="Proteomes" id="UP001438707"/>
    </source>
</evidence>
<evidence type="ECO:0000256" key="2">
    <source>
        <dbReference type="ARBA" id="ARBA00004229"/>
    </source>
</evidence>
<keyword evidence="22" id="KW-1185">Reference proteome</keyword>
<dbReference type="GO" id="GO:0005524">
    <property type="term" value="F:ATP binding"/>
    <property type="evidence" value="ECO:0007669"/>
    <property type="project" value="UniProtKB-KW"/>
</dbReference>
<evidence type="ECO:0000256" key="4">
    <source>
        <dbReference type="ARBA" id="ARBA00010044"/>
    </source>
</evidence>
<feature type="region of interest" description="Disordered" evidence="19">
    <location>
        <begin position="1288"/>
        <end position="1311"/>
    </location>
</feature>
<dbReference type="InterPro" id="IPR003960">
    <property type="entry name" value="ATPase_AAA_CS"/>
</dbReference>
<dbReference type="InterPro" id="IPR037219">
    <property type="entry name" value="Peptidase_M41-like"/>
</dbReference>
<dbReference type="GO" id="GO:0006508">
    <property type="term" value="P:proteolysis"/>
    <property type="evidence" value="ECO:0007669"/>
    <property type="project" value="UniProtKB-KW"/>
</dbReference>
<keyword evidence="7" id="KW-0934">Plastid</keyword>
<dbReference type="Gene3D" id="1.10.8.60">
    <property type="match status" value="1"/>
</dbReference>
<evidence type="ECO:0000256" key="7">
    <source>
        <dbReference type="ARBA" id="ARBA00022640"/>
    </source>
</evidence>
<dbReference type="Gene3D" id="3.40.50.300">
    <property type="entry name" value="P-loop containing nucleotide triphosphate hydrolases"/>
    <property type="match status" value="1"/>
</dbReference>
<dbReference type="HAMAP" id="MF_01458">
    <property type="entry name" value="FtsH"/>
    <property type="match status" value="1"/>
</dbReference>
<evidence type="ECO:0000256" key="18">
    <source>
        <dbReference type="ARBA" id="ARBA00023136"/>
    </source>
</evidence>
<dbReference type="GO" id="GO:0019684">
    <property type="term" value="P:photosynthesis, light reaction"/>
    <property type="evidence" value="ECO:0007669"/>
    <property type="project" value="UniProtKB-ARBA"/>
</dbReference>
<comment type="caution">
    <text evidence="21">The sequence shown here is derived from an EMBL/GenBank/DDBJ whole genome shotgun (WGS) entry which is preliminary data.</text>
</comment>
<dbReference type="Pfam" id="PF01434">
    <property type="entry name" value="Peptidase_M41"/>
    <property type="match status" value="1"/>
</dbReference>
<name>A0AAW1S6K7_9CHLO</name>
<dbReference type="SUPFAM" id="SSF52540">
    <property type="entry name" value="P-loop containing nucleoside triphosphate hydrolases"/>
    <property type="match status" value="1"/>
</dbReference>
<dbReference type="GO" id="GO:0010304">
    <property type="term" value="P:PSII associated light-harvesting complex II catabolic process"/>
    <property type="evidence" value="ECO:0007669"/>
    <property type="project" value="UniProtKB-ARBA"/>
</dbReference>
<feature type="region of interest" description="Disordered" evidence="19">
    <location>
        <begin position="875"/>
        <end position="930"/>
    </location>
</feature>